<feature type="transmembrane region" description="Helical" evidence="1">
    <location>
        <begin position="6"/>
        <end position="28"/>
    </location>
</feature>
<dbReference type="EMBL" id="JAOAMU010000003">
    <property type="protein sequence ID" value="MCT2562442.1"/>
    <property type="molecule type" value="Genomic_DNA"/>
</dbReference>
<proteinExistence type="predicted"/>
<keyword evidence="1" id="KW-0812">Transmembrane</keyword>
<sequence length="177" mass="19335">MKRSYFIFYGSAVAYCISMLAALQIGSLSTTSSTVHKSTASSCYSHKTDCFESPTECSEKDKVVSSAIEPYIPAVSTISPEMSADREQQKNKMSSRNVYHVKTGSTESIRPALVHHDSLKKILSFMTSDKLCTSHHSDLASADMKAVQYGTSVSYSVEDSKSLGGFDSIIEFPDKLS</sequence>
<keyword evidence="3" id="KW-1185">Reference proteome</keyword>
<evidence type="ECO:0000313" key="2">
    <source>
        <dbReference type="EMBL" id="MCT2562442.1"/>
    </source>
</evidence>
<reference evidence="2 3" key="1">
    <citation type="submission" date="2022-09" db="EMBL/GenBank/DDBJ databases">
        <title>Chryseobacterium oleae sp.nov., isolated from the inter-root soil of Pyrola calliantha H. Andr. in Tibet.</title>
        <authorList>
            <person name="Li Z."/>
        </authorList>
    </citation>
    <scope>NUCLEOTIDE SEQUENCE [LARGE SCALE GENOMIC DNA]</scope>
    <source>
        <strain evidence="3">pc1-10</strain>
    </source>
</reference>
<comment type="caution">
    <text evidence="2">The sequence shown here is derived from an EMBL/GenBank/DDBJ whole genome shotgun (WGS) entry which is preliminary data.</text>
</comment>
<accession>A0ABT2IUJ2</accession>
<gene>
    <name evidence="2" type="ORF">N0B48_11155</name>
</gene>
<keyword evidence="1" id="KW-1133">Transmembrane helix</keyword>
<keyword evidence="1" id="KW-0472">Membrane</keyword>
<organism evidence="2 3">
    <name type="scientific">Chryseobacterium herbae</name>
    <dbReference type="NCBI Taxonomy" id="2976476"/>
    <lineage>
        <taxon>Bacteria</taxon>
        <taxon>Pseudomonadati</taxon>
        <taxon>Bacteroidota</taxon>
        <taxon>Flavobacteriia</taxon>
        <taxon>Flavobacteriales</taxon>
        <taxon>Weeksellaceae</taxon>
        <taxon>Chryseobacterium group</taxon>
        <taxon>Chryseobacterium</taxon>
    </lineage>
</organism>
<protein>
    <submittedName>
        <fullName evidence="2">Uncharacterized protein</fullName>
    </submittedName>
</protein>
<name>A0ABT2IUJ2_9FLAO</name>
<dbReference type="Proteomes" id="UP001525566">
    <property type="component" value="Unassembled WGS sequence"/>
</dbReference>
<dbReference type="RefSeq" id="WP_259838870.1">
    <property type="nucleotide sequence ID" value="NZ_JAOAMU010000003.1"/>
</dbReference>
<evidence type="ECO:0000256" key="1">
    <source>
        <dbReference type="SAM" id="Phobius"/>
    </source>
</evidence>
<evidence type="ECO:0000313" key="3">
    <source>
        <dbReference type="Proteomes" id="UP001525566"/>
    </source>
</evidence>